<keyword evidence="2" id="KW-1185">Reference proteome</keyword>
<accession>A0A239BMG6</accession>
<sequence>MRLENKLLEVIMVNNLNGSFRISIFESIWDASFITYLTSHLSICLGLKTDILSSKTIGSLAIIKRFS</sequence>
<name>A0A239BMG6_9BACT</name>
<dbReference type="AlphaFoldDB" id="A0A239BMG6"/>
<dbReference type="EMBL" id="FZOK01000003">
    <property type="protein sequence ID" value="SNS08263.1"/>
    <property type="molecule type" value="Genomic_DNA"/>
</dbReference>
<evidence type="ECO:0000313" key="1">
    <source>
        <dbReference type="EMBL" id="SNS08263.1"/>
    </source>
</evidence>
<evidence type="ECO:0000313" key="2">
    <source>
        <dbReference type="Proteomes" id="UP000198480"/>
    </source>
</evidence>
<reference evidence="2" key="1">
    <citation type="submission" date="2017-06" db="EMBL/GenBank/DDBJ databases">
        <authorList>
            <person name="Varghese N."/>
            <person name="Submissions S."/>
        </authorList>
    </citation>
    <scope>NUCLEOTIDE SEQUENCE [LARGE SCALE GENOMIC DNA]</scope>
    <source>
        <strain evidence="2">5C</strain>
    </source>
</reference>
<protein>
    <submittedName>
        <fullName evidence="1">Uncharacterized protein</fullName>
    </submittedName>
</protein>
<organism evidence="1 2">
    <name type="scientific">Belliella buryatensis</name>
    <dbReference type="NCBI Taxonomy" id="1500549"/>
    <lineage>
        <taxon>Bacteria</taxon>
        <taxon>Pseudomonadati</taxon>
        <taxon>Bacteroidota</taxon>
        <taxon>Cytophagia</taxon>
        <taxon>Cytophagales</taxon>
        <taxon>Cyclobacteriaceae</taxon>
        <taxon>Belliella</taxon>
    </lineage>
</organism>
<dbReference type="Proteomes" id="UP000198480">
    <property type="component" value="Unassembled WGS sequence"/>
</dbReference>
<proteinExistence type="predicted"/>
<gene>
    <name evidence="1" type="ORF">SAMN06295967_10355</name>
</gene>